<gene>
    <name evidence="1" type="ORF">MAR_018681</name>
</gene>
<dbReference type="Proteomes" id="UP001164746">
    <property type="component" value="Chromosome 6"/>
</dbReference>
<evidence type="ECO:0000313" key="1">
    <source>
        <dbReference type="EMBL" id="WAR08723.1"/>
    </source>
</evidence>
<accession>A0ABY7EJ90</accession>
<reference evidence="1" key="1">
    <citation type="submission" date="2022-11" db="EMBL/GenBank/DDBJ databases">
        <title>Centuries of genome instability and evolution in soft-shell clam transmissible cancer (bioRxiv).</title>
        <authorList>
            <person name="Hart S.F.M."/>
            <person name="Yonemitsu M.A."/>
            <person name="Giersch R.M."/>
            <person name="Beal B.F."/>
            <person name="Arriagada G."/>
            <person name="Davis B.W."/>
            <person name="Ostrander E.A."/>
            <person name="Goff S.P."/>
            <person name="Metzger M.J."/>
        </authorList>
    </citation>
    <scope>NUCLEOTIDE SEQUENCE</scope>
    <source>
        <strain evidence="1">MELC-2E11</strain>
        <tissue evidence="1">Siphon/mantle</tissue>
    </source>
</reference>
<protein>
    <recommendedName>
        <fullName evidence="3">SMB domain-containing protein</fullName>
    </recommendedName>
</protein>
<evidence type="ECO:0000313" key="2">
    <source>
        <dbReference type="Proteomes" id="UP001164746"/>
    </source>
</evidence>
<keyword evidence="2" id="KW-1185">Reference proteome</keyword>
<sequence>MALEFDPGILNSNFNTFLDHEEYSATSISSSDWTINPYSLAKKHQRELVPQSLSKIAMSSDDLMLVAFLVLFPSSVADDFHIFSHGKNDSDTCAGRWTCGSDLTYSDINCHCDELWVIMNDCCDDFVTEQSFERTTLGVNADQFSCERHRWSTPR</sequence>
<dbReference type="EMBL" id="CP111017">
    <property type="protein sequence ID" value="WAR08723.1"/>
    <property type="molecule type" value="Genomic_DNA"/>
</dbReference>
<evidence type="ECO:0008006" key="3">
    <source>
        <dbReference type="Google" id="ProtNLM"/>
    </source>
</evidence>
<proteinExistence type="predicted"/>
<organism evidence="1 2">
    <name type="scientific">Mya arenaria</name>
    <name type="common">Soft-shell clam</name>
    <dbReference type="NCBI Taxonomy" id="6604"/>
    <lineage>
        <taxon>Eukaryota</taxon>
        <taxon>Metazoa</taxon>
        <taxon>Spiralia</taxon>
        <taxon>Lophotrochozoa</taxon>
        <taxon>Mollusca</taxon>
        <taxon>Bivalvia</taxon>
        <taxon>Autobranchia</taxon>
        <taxon>Heteroconchia</taxon>
        <taxon>Euheterodonta</taxon>
        <taxon>Imparidentia</taxon>
        <taxon>Neoheterodontei</taxon>
        <taxon>Myida</taxon>
        <taxon>Myoidea</taxon>
        <taxon>Myidae</taxon>
        <taxon>Mya</taxon>
    </lineage>
</organism>
<name>A0ABY7EJ90_MYAAR</name>